<protein>
    <submittedName>
        <fullName evidence="9">RagB/SusD family nutrient uptake outer membrane protein</fullName>
    </submittedName>
</protein>
<keyword evidence="4" id="KW-0472">Membrane</keyword>
<evidence type="ECO:0000256" key="1">
    <source>
        <dbReference type="ARBA" id="ARBA00004442"/>
    </source>
</evidence>
<reference evidence="9 10" key="1">
    <citation type="submission" date="2017-01" db="EMBL/GenBank/DDBJ databases">
        <title>A new Hymenobacter.</title>
        <authorList>
            <person name="Liang Y."/>
            <person name="Feng F."/>
        </authorList>
    </citation>
    <scope>NUCLEOTIDE SEQUENCE [LARGE SCALE GENOMIC DNA]</scope>
    <source>
        <strain evidence="9">MIMBbqt21</strain>
    </source>
</reference>
<evidence type="ECO:0000313" key="9">
    <source>
        <dbReference type="EMBL" id="OUJ70553.1"/>
    </source>
</evidence>
<dbReference type="GO" id="GO:0009279">
    <property type="term" value="C:cell outer membrane"/>
    <property type="evidence" value="ECO:0007669"/>
    <property type="project" value="UniProtKB-SubCell"/>
</dbReference>
<keyword evidence="10" id="KW-1185">Reference proteome</keyword>
<evidence type="ECO:0000313" key="10">
    <source>
        <dbReference type="Proteomes" id="UP000194873"/>
    </source>
</evidence>
<evidence type="ECO:0000256" key="6">
    <source>
        <dbReference type="SAM" id="SignalP"/>
    </source>
</evidence>
<dbReference type="Pfam" id="PF07980">
    <property type="entry name" value="SusD_RagB"/>
    <property type="match status" value="1"/>
</dbReference>
<name>A0A243W762_9BACT</name>
<dbReference type="Pfam" id="PF14322">
    <property type="entry name" value="SusD-like_3"/>
    <property type="match status" value="1"/>
</dbReference>
<dbReference type="InterPro" id="IPR033985">
    <property type="entry name" value="SusD-like_N"/>
</dbReference>
<evidence type="ECO:0000256" key="2">
    <source>
        <dbReference type="ARBA" id="ARBA00006275"/>
    </source>
</evidence>
<keyword evidence="5" id="KW-0998">Cell outer membrane</keyword>
<dbReference type="InterPro" id="IPR011990">
    <property type="entry name" value="TPR-like_helical_dom_sf"/>
</dbReference>
<sequence length="498" mass="55357">MKKVFIPVLALALLGSCNVLDKEPLASVVPNNFFQNADDAESAITSAYDGLQMSGYYGQDLPNIGMMPSDDCTSTNNDVNALEIINWFPTTSQMGNAYRDMYRAINRANAVIKYVQPISMPTERRNQILGEAYFLRALHYFNLVRVYGGVPLHLDPTESADPGVVSIARASADDVYAQILADLAQAENLTTTTFGDNVLNRARATKTTVNALQARVFLTRRQWSDAQTAANKVLSNNTSVLATNFNALYPPDNNAESIFEVQFAGNSDGGFLLPDEVLPNPPATYSYAKFDIPTLYRDPRLAQPTDLTFAVDTVNDLRWKRGAKVTGGVSYVSVLYAGRNPAKQNDSGFFIYKWRSNPNGFNSPDNYYVLRLADVYLMYAEAANEQSGPTADALSKLNAIRQRAGLPALTLAQLATKQAFRDEVDLQRRRELAFEGERWFDLVRYARQTQADASASHKITALDMIQQKRNSRDVNYLLFPLPQSELNNNALIQQNPGY</sequence>
<dbReference type="AlphaFoldDB" id="A0A243W762"/>
<comment type="similarity">
    <text evidence="2">Belongs to the SusD family.</text>
</comment>
<dbReference type="InterPro" id="IPR012944">
    <property type="entry name" value="SusD_RagB_dom"/>
</dbReference>
<dbReference type="EMBL" id="MTSE01000021">
    <property type="protein sequence ID" value="OUJ70553.1"/>
    <property type="molecule type" value="Genomic_DNA"/>
</dbReference>
<dbReference type="Gene3D" id="1.25.40.390">
    <property type="match status" value="1"/>
</dbReference>
<dbReference type="Proteomes" id="UP000194873">
    <property type="component" value="Unassembled WGS sequence"/>
</dbReference>
<dbReference type="SUPFAM" id="SSF48452">
    <property type="entry name" value="TPR-like"/>
    <property type="match status" value="1"/>
</dbReference>
<dbReference type="OrthoDB" id="9792139at2"/>
<evidence type="ECO:0000259" key="7">
    <source>
        <dbReference type="Pfam" id="PF07980"/>
    </source>
</evidence>
<keyword evidence="3 6" id="KW-0732">Signal</keyword>
<comment type="caution">
    <text evidence="9">The sequence shown here is derived from an EMBL/GenBank/DDBJ whole genome shotgun (WGS) entry which is preliminary data.</text>
</comment>
<evidence type="ECO:0000256" key="3">
    <source>
        <dbReference type="ARBA" id="ARBA00022729"/>
    </source>
</evidence>
<comment type="subcellular location">
    <subcellularLocation>
        <location evidence="1">Cell outer membrane</location>
    </subcellularLocation>
</comment>
<feature type="domain" description="SusD-like N-terminal" evidence="8">
    <location>
        <begin position="78"/>
        <end position="218"/>
    </location>
</feature>
<evidence type="ECO:0000259" key="8">
    <source>
        <dbReference type="Pfam" id="PF14322"/>
    </source>
</evidence>
<feature type="chain" id="PRO_5012918938" evidence="6">
    <location>
        <begin position="22"/>
        <end position="498"/>
    </location>
</feature>
<proteinExistence type="inferred from homology"/>
<accession>A0A243W762</accession>
<dbReference type="RefSeq" id="WP_086596592.1">
    <property type="nucleotide sequence ID" value="NZ_MTSE01000021.1"/>
</dbReference>
<feature type="signal peptide" evidence="6">
    <location>
        <begin position="1"/>
        <end position="21"/>
    </location>
</feature>
<dbReference type="CDD" id="cd08977">
    <property type="entry name" value="SusD"/>
    <property type="match status" value="1"/>
</dbReference>
<evidence type="ECO:0000256" key="4">
    <source>
        <dbReference type="ARBA" id="ARBA00023136"/>
    </source>
</evidence>
<organism evidence="9 10">
    <name type="scientific">Hymenobacter crusticola</name>
    <dbReference type="NCBI Taxonomy" id="1770526"/>
    <lineage>
        <taxon>Bacteria</taxon>
        <taxon>Pseudomonadati</taxon>
        <taxon>Bacteroidota</taxon>
        <taxon>Cytophagia</taxon>
        <taxon>Cytophagales</taxon>
        <taxon>Hymenobacteraceae</taxon>
        <taxon>Hymenobacter</taxon>
    </lineage>
</organism>
<dbReference type="PROSITE" id="PS51257">
    <property type="entry name" value="PROKAR_LIPOPROTEIN"/>
    <property type="match status" value="1"/>
</dbReference>
<gene>
    <name evidence="9" type="ORF">BXP70_23645</name>
</gene>
<feature type="domain" description="RagB/SusD" evidence="7">
    <location>
        <begin position="297"/>
        <end position="498"/>
    </location>
</feature>
<evidence type="ECO:0000256" key="5">
    <source>
        <dbReference type="ARBA" id="ARBA00023237"/>
    </source>
</evidence>